<dbReference type="Pfam" id="PF02367">
    <property type="entry name" value="TsaE"/>
    <property type="match status" value="1"/>
</dbReference>
<dbReference type="AlphaFoldDB" id="A0A2W2BNP2"/>
<comment type="similarity">
    <text evidence="2">Belongs to the TsaE family.</text>
</comment>
<dbReference type="Gene3D" id="3.40.50.300">
    <property type="entry name" value="P-loop containing nucleotide triphosphate hydrolases"/>
    <property type="match status" value="1"/>
</dbReference>
<dbReference type="GO" id="GO:0005737">
    <property type="term" value="C:cytoplasm"/>
    <property type="evidence" value="ECO:0007669"/>
    <property type="project" value="UniProtKB-SubCell"/>
</dbReference>
<dbReference type="NCBIfam" id="TIGR00150">
    <property type="entry name" value="T6A_YjeE"/>
    <property type="match status" value="1"/>
</dbReference>
<reference evidence="11 12" key="1">
    <citation type="submission" date="2018-06" db="EMBL/GenBank/DDBJ databases">
        <title>Mucibacter soli gen. nov., sp. nov., a new member of the family Chitinophagaceae producing mucin.</title>
        <authorList>
            <person name="Kim M.-K."/>
            <person name="Park S."/>
            <person name="Kim T.-S."/>
            <person name="Joung Y."/>
            <person name="Han J.-H."/>
            <person name="Kim S.B."/>
        </authorList>
    </citation>
    <scope>NUCLEOTIDE SEQUENCE [LARGE SCALE GENOMIC DNA]</scope>
    <source>
        <strain evidence="11 12">R1-15</strain>
    </source>
</reference>
<keyword evidence="9" id="KW-0460">Magnesium</keyword>
<evidence type="ECO:0000256" key="8">
    <source>
        <dbReference type="ARBA" id="ARBA00022840"/>
    </source>
</evidence>
<comment type="caution">
    <text evidence="11">The sequence shown here is derived from an EMBL/GenBank/DDBJ whole genome shotgun (WGS) entry which is preliminary data.</text>
</comment>
<protein>
    <recommendedName>
        <fullName evidence="3">tRNA threonylcarbamoyladenosine biosynthesis protein TsaE</fullName>
    </recommendedName>
    <alternativeName>
        <fullName evidence="10">t(6)A37 threonylcarbamoyladenosine biosynthesis protein TsaE</fullName>
    </alternativeName>
</protein>
<dbReference type="GO" id="GO:0016740">
    <property type="term" value="F:transferase activity"/>
    <property type="evidence" value="ECO:0007669"/>
    <property type="project" value="UniProtKB-KW"/>
</dbReference>
<name>A0A2W2BNP2_9BACT</name>
<evidence type="ECO:0000256" key="3">
    <source>
        <dbReference type="ARBA" id="ARBA00019010"/>
    </source>
</evidence>
<dbReference type="Proteomes" id="UP000248745">
    <property type="component" value="Unassembled WGS sequence"/>
</dbReference>
<dbReference type="InterPro" id="IPR027417">
    <property type="entry name" value="P-loop_NTPase"/>
</dbReference>
<evidence type="ECO:0000313" key="11">
    <source>
        <dbReference type="EMBL" id="PZF75026.1"/>
    </source>
</evidence>
<dbReference type="PANTHER" id="PTHR33540:SF2">
    <property type="entry name" value="TRNA THREONYLCARBAMOYLADENOSINE BIOSYNTHESIS PROTEIN TSAE"/>
    <property type="match status" value="1"/>
</dbReference>
<keyword evidence="5" id="KW-0819">tRNA processing</keyword>
<evidence type="ECO:0000256" key="5">
    <source>
        <dbReference type="ARBA" id="ARBA00022694"/>
    </source>
</evidence>
<dbReference type="InterPro" id="IPR003442">
    <property type="entry name" value="T6A_TsaE"/>
</dbReference>
<keyword evidence="11" id="KW-0808">Transferase</keyword>
<evidence type="ECO:0000256" key="6">
    <source>
        <dbReference type="ARBA" id="ARBA00022723"/>
    </source>
</evidence>
<dbReference type="EMBL" id="QKTW01000001">
    <property type="protein sequence ID" value="PZF75026.1"/>
    <property type="molecule type" value="Genomic_DNA"/>
</dbReference>
<dbReference type="RefSeq" id="WP_110996874.1">
    <property type="nucleotide sequence ID" value="NZ_QKTW01000001.1"/>
</dbReference>
<gene>
    <name evidence="11" type="ORF">DN068_00285</name>
</gene>
<evidence type="ECO:0000256" key="1">
    <source>
        <dbReference type="ARBA" id="ARBA00004496"/>
    </source>
</evidence>
<organism evidence="11 12">
    <name type="scientific">Taibaiella soli</name>
    <dbReference type="NCBI Taxonomy" id="1649169"/>
    <lineage>
        <taxon>Bacteria</taxon>
        <taxon>Pseudomonadati</taxon>
        <taxon>Bacteroidota</taxon>
        <taxon>Chitinophagia</taxon>
        <taxon>Chitinophagales</taxon>
        <taxon>Chitinophagaceae</taxon>
        <taxon>Taibaiella</taxon>
    </lineage>
</organism>
<dbReference type="PANTHER" id="PTHR33540">
    <property type="entry name" value="TRNA THREONYLCARBAMOYLADENOSINE BIOSYNTHESIS PROTEIN TSAE"/>
    <property type="match status" value="1"/>
</dbReference>
<keyword evidence="8" id="KW-0067">ATP-binding</keyword>
<accession>A0A2W2BNP2</accession>
<comment type="subcellular location">
    <subcellularLocation>
        <location evidence="1">Cytoplasm</location>
    </subcellularLocation>
</comment>
<sequence length="147" mass="16906">MTPVLQISYSLVTIKNAVEQFWQYAHHYRVLAFSGELGAGKTTFVHTLCEYLGVTDAVSSPTFALINEYHFQANAMDNKIYHMDWYRVKDTDEAINAGMEDALLSDAYCFVEWPEQAIELFPLPYLWISIETLEDNKRSMTVNLVSH</sequence>
<evidence type="ECO:0000256" key="9">
    <source>
        <dbReference type="ARBA" id="ARBA00022842"/>
    </source>
</evidence>
<keyword evidence="12" id="KW-1185">Reference proteome</keyword>
<evidence type="ECO:0000313" key="12">
    <source>
        <dbReference type="Proteomes" id="UP000248745"/>
    </source>
</evidence>
<evidence type="ECO:0000256" key="4">
    <source>
        <dbReference type="ARBA" id="ARBA00022490"/>
    </source>
</evidence>
<evidence type="ECO:0000256" key="2">
    <source>
        <dbReference type="ARBA" id="ARBA00007599"/>
    </source>
</evidence>
<keyword evidence="4" id="KW-0963">Cytoplasm</keyword>
<dbReference type="OrthoDB" id="9815896at2"/>
<dbReference type="GO" id="GO:0046872">
    <property type="term" value="F:metal ion binding"/>
    <property type="evidence" value="ECO:0007669"/>
    <property type="project" value="UniProtKB-KW"/>
</dbReference>
<dbReference type="GO" id="GO:0002949">
    <property type="term" value="P:tRNA threonylcarbamoyladenosine modification"/>
    <property type="evidence" value="ECO:0007669"/>
    <property type="project" value="InterPro"/>
</dbReference>
<evidence type="ECO:0000256" key="7">
    <source>
        <dbReference type="ARBA" id="ARBA00022741"/>
    </source>
</evidence>
<evidence type="ECO:0000256" key="10">
    <source>
        <dbReference type="ARBA" id="ARBA00032441"/>
    </source>
</evidence>
<keyword evidence="6" id="KW-0479">Metal-binding</keyword>
<proteinExistence type="inferred from homology"/>
<dbReference type="SUPFAM" id="SSF52540">
    <property type="entry name" value="P-loop containing nucleoside triphosphate hydrolases"/>
    <property type="match status" value="1"/>
</dbReference>
<dbReference type="GO" id="GO:0005524">
    <property type="term" value="F:ATP binding"/>
    <property type="evidence" value="ECO:0007669"/>
    <property type="project" value="UniProtKB-KW"/>
</dbReference>
<keyword evidence="7" id="KW-0547">Nucleotide-binding</keyword>